<sequence length="356" mass="38114">MPDFVARYQLSGPPPQGWKEQLEKFAADSGLKAFASIVGKQAVIQCRVPESSAEKAGAIAKAFFDEAAAALTGASGGTWIKLVSSAPVRQKPPVLLYAIGGTVALAAAFFLKVSDATSGINETAKAVIFAVMFLATGVWLLVDMRAARALGVIEEQLQQHDEAAHLARQIAEGEDPRRTTRIEAARVSLRMRAGRLRRDADQLWQRSVWAYRGALSFYVLSIAGPGMAATLVFRADTLDWHYMFGGFGLAAVPLTIGTALLRHDTKLREQYEKAANNVATLERYELALDYARIGAQPSYDATLQQVITQLLTLPPATPGAAATSPGGKEDVESQAAITAVATKLVDAVTTTLGQKK</sequence>
<accession>A0A1H7ZCN4</accession>
<feature type="transmembrane region" description="Helical" evidence="1">
    <location>
        <begin position="94"/>
        <end position="111"/>
    </location>
</feature>
<reference evidence="3" key="1">
    <citation type="submission" date="2016-10" db="EMBL/GenBank/DDBJ databases">
        <authorList>
            <person name="Varghese N."/>
            <person name="Submissions S."/>
        </authorList>
    </citation>
    <scope>NUCLEOTIDE SEQUENCE [LARGE SCALE GENOMIC DNA]</scope>
    <source>
        <strain evidence="3">DSM 17044</strain>
    </source>
</reference>
<keyword evidence="1" id="KW-1133">Transmembrane helix</keyword>
<keyword evidence="1" id="KW-0472">Membrane</keyword>
<feature type="transmembrane region" description="Helical" evidence="1">
    <location>
        <begin position="240"/>
        <end position="261"/>
    </location>
</feature>
<dbReference type="Proteomes" id="UP000182719">
    <property type="component" value="Unassembled WGS sequence"/>
</dbReference>
<organism evidence="2 3">
    <name type="scientific">Stigmatella aurantiaca</name>
    <dbReference type="NCBI Taxonomy" id="41"/>
    <lineage>
        <taxon>Bacteria</taxon>
        <taxon>Pseudomonadati</taxon>
        <taxon>Myxococcota</taxon>
        <taxon>Myxococcia</taxon>
        <taxon>Myxococcales</taxon>
        <taxon>Cystobacterineae</taxon>
        <taxon>Archangiaceae</taxon>
        <taxon>Stigmatella</taxon>
    </lineage>
</organism>
<gene>
    <name evidence="2" type="ORF">SAMN05444354_118163</name>
</gene>
<feature type="transmembrane region" description="Helical" evidence="1">
    <location>
        <begin position="123"/>
        <end position="142"/>
    </location>
</feature>
<evidence type="ECO:0000256" key="1">
    <source>
        <dbReference type="SAM" id="Phobius"/>
    </source>
</evidence>
<dbReference type="EMBL" id="FOAP01000018">
    <property type="protein sequence ID" value="SEM56076.1"/>
    <property type="molecule type" value="Genomic_DNA"/>
</dbReference>
<dbReference type="AlphaFoldDB" id="A0A1H7ZCN4"/>
<proteinExistence type="predicted"/>
<dbReference type="RefSeq" id="WP_075009646.1">
    <property type="nucleotide sequence ID" value="NZ_FOAP01000018.1"/>
</dbReference>
<evidence type="ECO:0000313" key="2">
    <source>
        <dbReference type="EMBL" id="SEM56076.1"/>
    </source>
</evidence>
<dbReference type="OrthoDB" id="10008493at2"/>
<keyword evidence="1" id="KW-0812">Transmembrane</keyword>
<keyword evidence="3" id="KW-1185">Reference proteome</keyword>
<feature type="transmembrane region" description="Helical" evidence="1">
    <location>
        <begin position="215"/>
        <end position="234"/>
    </location>
</feature>
<evidence type="ECO:0000313" key="3">
    <source>
        <dbReference type="Proteomes" id="UP000182719"/>
    </source>
</evidence>
<name>A0A1H7ZCN4_STIAU</name>
<protein>
    <submittedName>
        <fullName evidence="2">Uncharacterized protein</fullName>
    </submittedName>
</protein>